<dbReference type="PANTHER" id="PTHR21706:SF15">
    <property type="entry name" value="TRANSMEMBRANE PROTEIN 65"/>
    <property type="match status" value="1"/>
</dbReference>
<dbReference type="VEuPathDB" id="TriTrypDB:LdCL_080014500"/>
<evidence type="ECO:0000256" key="4">
    <source>
        <dbReference type="ARBA" id="ARBA00023136"/>
    </source>
</evidence>
<comment type="subcellular location">
    <subcellularLocation>
        <location evidence="1">Membrane</location>
        <topology evidence="1">Multi-pass membrane protein</topology>
    </subcellularLocation>
</comment>
<dbReference type="Pfam" id="PF10507">
    <property type="entry name" value="TMEM65"/>
    <property type="match status" value="1"/>
</dbReference>
<feature type="region of interest" description="Disordered" evidence="6">
    <location>
        <begin position="462"/>
        <end position="487"/>
    </location>
</feature>
<keyword evidence="7" id="KW-0732">Signal</keyword>
<evidence type="ECO:0000256" key="3">
    <source>
        <dbReference type="ARBA" id="ARBA00022989"/>
    </source>
</evidence>
<dbReference type="AlphaFoldDB" id="A0A6J8F3Z3"/>
<feature type="compositionally biased region" description="Low complexity" evidence="6">
    <location>
        <begin position="586"/>
        <end position="603"/>
    </location>
</feature>
<feature type="signal peptide" evidence="7">
    <location>
        <begin position="1"/>
        <end position="23"/>
    </location>
</feature>
<evidence type="ECO:0000256" key="1">
    <source>
        <dbReference type="ARBA" id="ARBA00004141"/>
    </source>
</evidence>
<feature type="region of interest" description="Disordered" evidence="6">
    <location>
        <begin position="257"/>
        <end position="287"/>
    </location>
</feature>
<reference evidence="9" key="1">
    <citation type="submission" date="2020-06" db="EMBL/GenBank/DDBJ databases">
        <authorList>
            <person name="Camacho E."/>
            <person name="Gonzalez-de la Fuente S."/>
            <person name="Rastrojo A."/>
            <person name="Peiro-Pastor R."/>
            <person name="Solana JC."/>
            <person name="Tabera L."/>
            <person name="Gamarro F."/>
            <person name="Carrasco-Ramiro F."/>
            <person name="Requena JM."/>
            <person name="Aguado B."/>
        </authorList>
    </citation>
    <scope>NUCLEOTIDE SEQUENCE</scope>
</reference>
<keyword evidence="3" id="KW-1133">Transmembrane helix</keyword>
<dbReference type="InterPro" id="IPR018247">
    <property type="entry name" value="EF_Hand_1_Ca_BS"/>
</dbReference>
<keyword evidence="2" id="KW-0812">Transmembrane</keyword>
<dbReference type="PANTHER" id="PTHR21706">
    <property type="entry name" value="TRANSMEMBRANE PROTEIN 65"/>
    <property type="match status" value="1"/>
</dbReference>
<dbReference type="Proteomes" id="UP000601710">
    <property type="component" value="Chromosome 8"/>
</dbReference>
<dbReference type="VEuPathDB" id="TriTrypDB:LdBPK_080910.1"/>
<feature type="coiled-coil region" evidence="5">
    <location>
        <begin position="110"/>
        <end position="137"/>
    </location>
</feature>
<accession>A0A6J8F3Z3</accession>
<feature type="compositionally biased region" description="Low complexity" evidence="6">
    <location>
        <begin position="169"/>
        <end position="182"/>
    </location>
</feature>
<keyword evidence="5" id="KW-0175">Coiled coil</keyword>
<feature type="region of interest" description="Disordered" evidence="6">
    <location>
        <begin position="501"/>
        <end position="546"/>
    </location>
</feature>
<evidence type="ECO:0000256" key="6">
    <source>
        <dbReference type="SAM" id="MobiDB-lite"/>
    </source>
</evidence>
<feature type="chain" id="PRO_5026965352" description="EF-hand domain-containing protein" evidence="7">
    <location>
        <begin position="24"/>
        <end position="833"/>
    </location>
</feature>
<dbReference type="GO" id="GO:0005739">
    <property type="term" value="C:mitochondrion"/>
    <property type="evidence" value="ECO:0007669"/>
    <property type="project" value="TreeGrafter"/>
</dbReference>
<gene>
    <name evidence="9" type="ORF">LDHU3_08.1260</name>
</gene>
<organism evidence="9 10">
    <name type="scientific">Leishmania donovani</name>
    <dbReference type="NCBI Taxonomy" id="5661"/>
    <lineage>
        <taxon>Eukaryota</taxon>
        <taxon>Discoba</taxon>
        <taxon>Euglenozoa</taxon>
        <taxon>Kinetoplastea</taxon>
        <taxon>Metakinetoplastina</taxon>
        <taxon>Trypanosomatida</taxon>
        <taxon>Trypanosomatidae</taxon>
        <taxon>Leishmaniinae</taxon>
        <taxon>Leishmania</taxon>
    </lineage>
</organism>
<evidence type="ECO:0000256" key="2">
    <source>
        <dbReference type="ARBA" id="ARBA00022692"/>
    </source>
</evidence>
<dbReference type="VEuPathDB" id="TriTrypDB:LDHU3_08.1260"/>
<feature type="region of interest" description="Disordered" evidence="6">
    <location>
        <begin position="573"/>
        <end position="613"/>
    </location>
</feature>
<evidence type="ECO:0000313" key="10">
    <source>
        <dbReference type="Proteomes" id="UP000601710"/>
    </source>
</evidence>
<feature type="compositionally biased region" description="Polar residues" evidence="6">
    <location>
        <begin position="604"/>
        <end position="613"/>
    </location>
</feature>
<feature type="compositionally biased region" description="Low complexity" evidence="6">
    <location>
        <begin position="190"/>
        <end position="225"/>
    </location>
</feature>
<name>A0A6J8F3Z3_LEIDO</name>
<protein>
    <recommendedName>
        <fullName evidence="8">EF-hand domain-containing protein</fullName>
    </recommendedName>
</protein>
<dbReference type="EMBL" id="LR812628">
    <property type="protein sequence ID" value="CAC5427745.1"/>
    <property type="molecule type" value="Genomic_DNA"/>
</dbReference>
<evidence type="ECO:0000256" key="5">
    <source>
        <dbReference type="SAM" id="Coils"/>
    </source>
</evidence>
<dbReference type="PROSITE" id="PS00018">
    <property type="entry name" value="EF_HAND_1"/>
    <property type="match status" value="1"/>
</dbReference>
<keyword evidence="4" id="KW-0472">Membrane</keyword>
<dbReference type="GO" id="GO:0016020">
    <property type="term" value="C:membrane"/>
    <property type="evidence" value="ECO:0007669"/>
    <property type="project" value="UniProtKB-SubCell"/>
</dbReference>
<dbReference type="GO" id="GO:0005509">
    <property type="term" value="F:calcium ion binding"/>
    <property type="evidence" value="ECO:0007669"/>
    <property type="project" value="InterPro"/>
</dbReference>
<evidence type="ECO:0000259" key="8">
    <source>
        <dbReference type="PROSITE" id="PS50222"/>
    </source>
</evidence>
<evidence type="ECO:0000313" key="9">
    <source>
        <dbReference type="EMBL" id="CAC5427745.1"/>
    </source>
</evidence>
<sequence>MRRCGRAPMRQVSSCGLLLSSWAIITPAPTYSRRQVATTASAAVGSGVASSTANAPSSPNPSAAATSTAAAAADTAAATYAPYSSSTGAPASLVASPSAPSYTAASSASLAEMTNRLREALRALSEVEKAKAELAKKSAAATATSGQNLSTSVGEGRVAPRTAPKADHPSAAGPPSAFSATSRLEEPTPSDGGSSGSSRSGNDASAAGTVNATSTQSASTTTSSSWIRNKKPKFWALVNEAGTDDVEADGSGERLATAATASTAADSAAAASPSTETSPSTSTAVSAPFTAMRPTLAGEASPSAKEPSQVRAAAEPMKAASYVATGSSPPSSAAASAVSTAAVGARRDADSSSSPKATDRAVTAHSVRISTSVSPFRNRYKRDVAHVLSELLNSDPSLGPQLLGQLSAESRRLLLIMGAASEYFGVDYEEVAEQVKVADTDRDNSISSKEYDAWVRRMADSTPAKRRHAKEGQASADTLDPVLPSASAPAQGAAAVVTAVPPSMPSTASQSSSRGPGGTSSSAKAAPAASKSAHPPAAASATLSRQRTDMAVGTAKAASTCIIGAMQKSPPSAAAAAAPESRDAGDGAAVAGGPAASVAMSSPTRASLESSAANRSRGCVSDAAGGGAGASPFLPVTSAATVTSAASASIKQDPGYIPWPTYLRIVAAAAPPFLAFGMLDNSTLVLAGGAIDNALSGSLGLSQMAAASLGGVVSGVAGIQVHGLAERYTRAAPPRLTMEQQRSDAYSRATQAGNTLGMVFGLILGMIPLLFMSGSTQLAEQEERDRHHFQREAARSHQRHCKTMEKEEATLRQRLWEEEGAAREALLRGNDKM</sequence>
<feature type="region of interest" description="Disordered" evidence="6">
    <location>
        <begin position="137"/>
        <end position="225"/>
    </location>
</feature>
<dbReference type="InterPro" id="IPR002048">
    <property type="entry name" value="EF_hand_dom"/>
</dbReference>
<evidence type="ECO:0000256" key="7">
    <source>
        <dbReference type="SAM" id="SignalP"/>
    </source>
</evidence>
<proteinExistence type="predicted"/>
<dbReference type="InterPro" id="IPR019537">
    <property type="entry name" value="TMEM65"/>
</dbReference>
<feature type="compositionally biased region" description="Low complexity" evidence="6">
    <location>
        <begin position="501"/>
        <end position="541"/>
    </location>
</feature>
<feature type="domain" description="EF-hand" evidence="8">
    <location>
        <begin position="426"/>
        <end position="461"/>
    </location>
</feature>
<dbReference type="PROSITE" id="PS50222">
    <property type="entry name" value="EF_HAND_2"/>
    <property type="match status" value="1"/>
</dbReference>